<dbReference type="EC" id="2.1.1.-" evidence="1"/>
<reference evidence="2" key="1">
    <citation type="journal article" date="2019" name="Int. J. Syst. Evol. Microbiol.">
        <title>The Global Catalogue of Microorganisms (GCM) 10K type strain sequencing project: providing services to taxonomists for standard genome sequencing and annotation.</title>
        <authorList>
            <consortium name="The Broad Institute Genomics Platform"/>
            <consortium name="The Broad Institute Genome Sequencing Center for Infectious Disease"/>
            <person name="Wu L."/>
            <person name="Ma J."/>
        </authorList>
    </citation>
    <scope>NUCLEOTIDE SEQUENCE [LARGE SCALE GENOMIC DNA]</scope>
    <source>
        <strain evidence="2">ICMP 6774ER</strain>
    </source>
</reference>
<dbReference type="InterPro" id="IPR029063">
    <property type="entry name" value="SAM-dependent_MTases_sf"/>
</dbReference>
<sequence>MATEIFPEWAPPGVDPTRPSVARVHDVLLGGTENFAVDRAVAERLRQAVPDIGELTWCNRAFVGRVVTYLVREAGVTQLIDLGSGLPTIENTHEVAQAADPSARVVYVDIDPMVQPHAEQILRENGRTAAIAVDARDVDAVLGHPAVVNLIDFSRPVGLMMIGLLHLFPDEEDPWGLVRQYMDALPSGSHLASSNMHAAATPEAQALERTLHATMGTGHFRSQEAVTRFFDGLEPVDPGVVHVPRWRTQVEGPLEPWQELLLGGVGRKP</sequence>
<keyword evidence="1" id="KW-0489">Methyltransferase</keyword>
<comment type="caution">
    <text evidence="1">The sequence shown here is derived from an EMBL/GenBank/DDBJ whole genome shotgun (WGS) entry which is preliminary data.</text>
</comment>
<dbReference type="Pfam" id="PF04672">
    <property type="entry name" value="Methyltransf_19"/>
    <property type="match status" value="1"/>
</dbReference>
<gene>
    <name evidence="1" type="ORF">ACFSKW_30575</name>
</gene>
<dbReference type="RefSeq" id="WP_379575940.1">
    <property type="nucleotide sequence ID" value="NZ_JBHUFV010000047.1"/>
</dbReference>
<protein>
    <submittedName>
        <fullName evidence="1">SAM-dependent methyltransferase</fullName>
        <ecNumber evidence="1">2.1.1.-</ecNumber>
    </submittedName>
</protein>
<dbReference type="GO" id="GO:0032259">
    <property type="term" value="P:methylation"/>
    <property type="evidence" value="ECO:0007669"/>
    <property type="project" value="UniProtKB-KW"/>
</dbReference>
<evidence type="ECO:0000313" key="1">
    <source>
        <dbReference type="EMBL" id="MFD1935825.1"/>
    </source>
</evidence>
<dbReference type="GO" id="GO:0008168">
    <property type="term" value="F:methyltransferase activity"/>
    <property type="evidence" value="ECO:0007669"/>
    <property type="project" value="UniProtKB-KW"/>
</dbReference>
<keyword evidence="2" id="KW-1185">Reference proteome</keyword>
<dbReference type="EMBL" id="JBHUFV010000047">
    <property type="protein sequence ID" value="MFD1935825.1"/>
    <property type="molecule type" value="Genomic_DNA"/>
</dbReference>
<dbReference type="PIRSF" id="PIRSF017393">
    <property type="entry name" value="MTase_SAV2177"/>
    <property type="match status" value="1"/>
</dbReference>
<organism evidence="1 2">
    <name type="scientific">Nonomuraea mangrovi</name>
    <dbReference type="NCBI Taxonomy" id="2316207"/>
    <lineage>
        <taxon>Bacteria</taxon>
        <taxon>Bacillati</taxon>
        <taxon>Actinomycetota</taxon>
        <taxon>Actinomycetes</taxon>
        <taxon>Streptosporangiales</taxon>
        <taxon>Streptosporangiaceae</taxon>
        <taxon>Nonomuraea</taxon>
    </lineage>
</organism>
<evidence type="ECO:0000313" key="2">
    <source>
        <dbReference type="Proteomes" id="UP001597368"/>
    </source>
</evidence>
<dbReference type="InterPro" id="IPR006764">
    <property type="entry name" value="SAM_dep_MeTrfase_SAV2177_type"/>
</dbReference>
<keyword evidence="1" id="KW-0808">Transferase</keyword>
<dbReference type="SUPFAM" id="SSF53335">
    <property type="entry name" value="S-adenosyl-L-methionine-dependent methyltransferases"/>
    <property type="match status" value="1"/>
</dbReference>
<proteinExistence type="predicted"/>
<accession>A0ABW4T1J7</accession>
<dbReference type="Proteomes" id="UP001597368">
    <property type="component" value="Unassembled WGS sequence"/>
</dbReference>
<name>A0ABW4T1J7_9ACTN</name>
<dbReference type="Gene3D" id="3.40.50.150">
    <property type="entry name" value="Vaccinia Virus protein VP39"/>
    <property type="match status" value="1"/>
</dbReference>